<gene>
    <name evidence="1" type="ORF">EVA_11712</name>
</gene>
<reference evidence="1" key="1">
    <citation type="journal article" date="2012" name="PLoS ONE">
        <title>Gene sets for utilization of primary and secondary nutrition supplies in the distal gut of endangered iberian lynx.</title>
        <authorList>
            <person name="Alcaide M."/>
            <person name="Messina E."/>
            <person name="Richter M."/>
            <person name="Bargiela R."/>
            <person name="Peplies J."/>
            <person name="Huws S.A."/>
            <person name="Newbold C.J."/>
            <person name="Golyshin P.N."/>
            <person name="Simon M.A."/>
            <person name="Lopez G."/>
            <person name="Yakimov M.M."/>
            <person name="Ferrer M."/>
        </authorList>
    </citation>
    <scope>NUCLEOTIDE SEQUENCE</scope>
</reference>
<organism evidence="1">
    <name type="scientific">gut metagenome</name>
    <dbReference type="NCBI Taxonomy" id="749906"/>
    <lineage>
        <taxon>unclassified sequences</taxon>
        <taxon>metagenomes</taxon>
        <taxon>organismal metagenomes</taxon>
    </lineage>
</organism>
<name>J9CJE6_9ZZZZ</name>
<comment type="caution">
    <text evidence="1">The sequence shown here is derived from an EMBL/GenBank/DDBJ whole genome shotgun (WGS) entry which is preliminary data.</text>
</comment>
<dbReference type="EMBL" id="AMCI01003491">
    <property type="protein sequence ID" value="EJX00181.1"/>
    <property type="molecule type" value="Genomic_DNA"/>
</dbReference>
<protein>
    <submittedName>
        <fullName evidence="1">Uncharacterized protein</fullName>
    </submittedName>
</protein>
<proteinExistence type="predicted"/>
<accession>J9CJE6</accession>
<dbReference type="AlphaFoldDB" id="J9CJE6"/>
<evidence type="ECO:0000313" key="1">
    <source>
        <dbReference type="EMBL" id="EJX00181.1"/>
    </source>
</evidence>
<sequence>MYTYSSSNIPSQLNNLVKYFLLISINHHSINYYKSKNTRLYTISRKFKMPF</sequence>